<dbReference type="Proteomes" id="UP000501466">
    <property type="component" value="Chromosome"/>
</dbReference>
<evidence type="ECO:0000256" key="1">
    <source>
        <dbReference type="SAM" id="Phobius"/>
    </source>
</evidence>
<sequence>MKLLKKSHQQGFTLLEISIALLLVGLLLGGALTINSASRQVGKADETKAQMNDIKNGLVSYLKVNKYLPCPDTNNDGVEDRKISGGVSVCKSRHGTLPYQTLVLPEVDAWGNPFYYRVNARAELSGDINDLCETASVFGLSGSRTKPSTAALCTQNGVFYCTKCSDVCGMGCDYNADPRTVDAPPYFSWHTPPKGAENPDGYKNMLIEDESGNEYENAVVAMVVSFGSNGAQTWTDCDQATLVNSAERANCDNDAAGVFKLDTAITMDDYLTWITIFDVKSAMLDVRGF</sequence>
<gene>
    <name evidence="2" type="ORF">THMIRHAT_05670</name>
</gene>
<name>A0A6F8PL39_9GAMM</name>
<keyword evidence="1" id="KW-1133">Transmembrane helix</keyword>
<keyword evidence="1" id="KW-0812">Transmembrane</keyword>
<evidence type="ECO:0000313" key="3">
    <source>
        <dbReference type="Proteomes" id="UP000501466"/>
    </source>
</evidence>
<dbReference type="EMBL" id="AP021888">
    <property type="protein sequence ID" value="BBP42821.1"/>
    <property type="molecule type" value="Genomic_DNA"/>
</dbReference>
<evidence type="ECO:0000313" key="2">
    <source>
        <dbReference type="EMBL" id="BBP42821.1"/>
    </source>
</evidence>
<dbReference type="RefSeq" id="WP_173290582.1">
    <property type="nucleotide sequence ID" value="NZ_AP021888.1"/>
</dbReference>
<dbReference type="Pfam" id="PF07963">
    <property type="entry name" value="N_methyl"/>
    <property type="match status" value="1"/>
</dbReference>
<evidence type="ECO:0008006" key="4">
    <source>
        <dbReference type="Google" id="ProtNLM"/>
    </source>
</evidence>
<organism evidence="2 3">
    <name type="scientific">Thiosulfativibrio zosterae</name>
    <dbReference type="NCBI Taxonomy" id="2675053"/>
    <lineage>
        <taxon>Bacteria</taxon>
        <taxon>Pseudomonadati</taxon>
        <taxon>Pseudomonadota</taxon>
        <taxon>Gammaproteobacteria</taxon>
        <taxon>Thiotrichales</taxon>
        <taxon>Piscirickettsiaceae</taxon>
        <taxon>Thiosulfativibrio</taxon>
    </lineage>
</organism>
<dbReference type="NCBIfam" id="TIGR02532">
    <property type="entry name" value="IV_pilin_GFxxxE"/>
    <property type="match status" value="1"/>
</dbReference>
<feature type="transmembrane region" description="Helical" evidence="1">
    <location>
        <begin position="12"/>
        <end position="34"/>
    </location>
</feature>
<protein>
    <recommendedName>
        <fullName evidence="4">Prepilin-type N-terminal cleavage/methylation domain-containing protein</fullName>
    </recommendedName>
</protein>
<keyword evidence="1" id="KW-0472">Membrane</keyword>
<reference evidence="3" key="1">
    <citation type="submission" date="2019-11" db="EMBL/GenBank/DDBJ databases">
        <title>Isolation and characterization of two novel species in the genus Thiomicrorhabdus.</title>
        <authorList>
            <person name="Mochizuki J."/>
            <person name="Kojima H."/>
            <person name="Fukui M."/>
        </authorList>
    </citation>
    <scope>NUCLEOTIDE SEQUENCE [LARGE SCALE GENOMIC DNA]</scope>
    <source>
        <strain evidence="3">AkT22</strain>
    </source>
</reference>
<dbReference type="SUPFAM" id="SSF54523">
    <property type="entry name" value="Pili subunits"/>
    <property type="match status" value="1"/>
</dbReference>
<keyword evidence="3" id="KW-1185">Reference proteome</keyword>
<dbReference type="KEGG" id="tzo:THMIRHAT_05670"/>
<proteinExistence type="predicted"/>
<dbReference type="AlphaFoldDB" id="A0A6F8PL39"/>
<accession>A0A6F8PL39</accession>
<dbReference type="InterPro" id="IPR045584">
    <property type="entry name" value="Pilin-like"/>
</dbReference>
<dbReference type="InterPro" id="IPR012902">
    <property type="entry name" value="N_methyl_site"/>
</dbReference>
<dbReference type="PROSITE" id="PS00409">
    <property type="entry name" value="PROKAR_NTER_METHYL"/>
    <property type="match status" value="1"/>
</dbReference>